<feature type="region of interest" description="Disordered" evidence="1">
    <location>
        <begin position="1"/>
        <end position="31"/>
    </location>
</feature>
<name>K0TFT1_THAOC</name>
<dbReference type="AlphaFoldDB" id="K0TFT1"/>
<evidence type="ECO:0000256" key="1">
    <source>
        <dbReference type="SAM" id="MobiDB-lite"/>
    </source>
</evidence>
<keyword evidence="3" id="KW-1185">Reference proteome</keyword>
<dbReference type="EMBL" id="AGNL01010139">
    <property type="protein sequence ID" value="EJK69387.1"/>
    <property type="molecule type" value="Genomic_DNA"/>
</dbReference>
<gene>
    <name evidence="2" type="ORF">THAOC_09360</name>
</gene>
<comment type="caution">
    <text evidence="2">The sequence shown here is derived from an EMBL/GenBank/DDBJ whole genome shotgun (WGS) entry which is preliminary data.</text>
</comment>
<organism evidence="2 3">
    <name type="scientific">Thalassiosira oceanica</name>
    <name type="common">Marine diatom</name>
    <dbReference type="NCBI Taxonomy" id="159749"/>
    <lineage>
        <taxon>Eukaryota</taxon>
        <taxon>Sar</taxon>
        <taxon>Stramenopiles</taxon>
        <taxon>Ochrophyta</taxon>
        <taxon>Bacillariophyta</taxon>
        <taxon>Coscinodiscophyceae</taxon>
        <taxon>Thalassiosirophycidae</taxon>
        <taxon>Thalassiosirales</taxon>
        <taxon>Thalassiosiraceae</taxon>
        <taxon>Thalassiosira</taxon>
    </lineage>
</organism>
<feature type="non-terminal residue" evidence="2">
    <location>
        <position position="1"/>
    </location>
</feature>
<dbReference type="Proteomes" id="UP000266841">
    <property type="component" value="Unassembled WGS sequence"/>
</dbReference>
<reference evidence="2 3" key="1">
    <citation type="journal article" date="2012" name="Genome Biol.">
        <title>Genome and low-iron response of an oceanic diatom adapted to chronic iron limitation.</title>
        <authorList>
            <person name="Lommer M."/>
            <person name="Specht M."/>
            <person name="Roy A.S."/>
            <person name="Kraemer L."/>
            <person name="Andreson R."/>
            <person name="Gutowska M.A."/>
            <person name="Wolf J."/>
            <person name="Bergner S.V."/>
            <person name="Schilhabel M.B."/>
            <person name="Klostermeier U.C."/>
            <person name="Beiko R.G."/>
            <person name="Rosenstiel P."/>
            <person name="Hippler M."/>
            <person name="Laroche J."/>
        </authorList>
    </citation>
    <scope>NUCLEOTIDE SEQUENCE [LARGE SCALE GENOMIC DNA]</scope>
    <source>
        <strain evidence="2 3">CCMP1005</strain>
    </source>
</reference>
<accession>K0TFT1</accession>
<evidence type="ECO:0000313" key="2">
    <source>
        <dbReference type="EMBL" id="EJK69387.1"/>
    </source>
</evidence>
<proteinExistence type="predicted"/>
<sequence length="75" mass="7811">VQSTLMLAGQDPLGVPRQAGPEYRSSSSSPGRDALFCRGFGAITRGGLGPRRLGLFVAEEVPAPRDEPEAGGDID</sequence>
<protein>
    <submittedName>
        <fullName evidence="2">Uncharacterized protein</fullName>
    </submittedName>
</protein>
<evidence type="ECO:0000313" key="3">
    <source>
        <dbReference type="Proteomes" id="UP000266841"/>
    </source>
</evidence>